<dbReference type="RefSeq" id="WP_397018201.1">
    <property type="nucleotide sequence ID" value="NZ_JBITMB010000001.1"/>
</dbReference>
<dbReference type="Proteomes" id="UP001612928">
    <property type="component" value="Unassembled WGS sequence"/>
</dbReference>
<feature type="transmembrane region" description="Helical" evidence="1">
    <location>
        <begin position="39"/>
        <end position="57"/>
    </location>
</feature>
<dbReference type="InterPro" id="IPR011042">
    <property type="entry name" value="6-blade_b-propeller_TolB-like"/>
</dbReference>
<reference evidence="2 3" key="1">
    <citation type="submission" date="2024-10" db="EMBL/GenBank/DDBJ databases">
        <title>The Natural Products Discovery Center: Release of the First 8490 Sequenced Strains for Exploring Actinobacteria Biosynthetic Diversity.</title>
        <authorList>
            <person name="Kalkreuter E."/>
            <person name="Kautsar S.A."/>
            <person name="Yang D."/>
            <person name="Bader C.D."/>
            <person name="Teijaro C.N."/>
            <person name="Fluegel L."/>
            <person name="Davis C.M."/>
            <person name="Simpson J.R."/>
            <person name="Lauterbach L."/>
            <person name="Steele A.D."/>
            <person name="Gui C."/>
            <person name="Meng S."/>
            <person name="Li G."/>
            <person name="Viehrig K."/>
            <person name="Ye F."/>
            <person name="Su P."/>
            <person name="Kiefer A.F."/>
            <person name="Nichols A."/>
            <person name="Cepeda A.J."/>
            <person name="Yan W."/>
            <person name="Fan B."/>
            <person name="Jiang Y."/>
            <person name="Adhikari A."/>
            <person name="Zheng C.-J."/>
            <person name="Schuster L."/>
            <person name="Cowan T.M."/>
            <person name="Smanski M.J."/>
            <person name="Chevrette M.G."/>
            <person name="De Carvalho L.P.S."/>
            <person name="Shen B."/>
        </authorList>
    </citation>
    <scope>NUCLEOTIDE SEQUENCE [LARGE SCALE GENOMIC DNA]</scope>
    <source>
        <strain evidence="2 3">NPDC049503</strain>
    </source>
</reference>
<evidence type="ECO:0000313" key="3">
    <source>
        <dbReference type="Proteomes" id="UP001612928"/>
    </source>
</evidence>
<organism evidence="2 3">
    <name type="scientific">Nonomuraea indica</name>
    <dbReference type="NCBI Taxonomy" id="1581193"/>
    <lineage>
        <taxon>Bacteria</taxon>
        <taxon>Bacillati</taxon>
        <taxon>Actinomycetota</taxon>
        <taxon>Actinomycetes</taxon>
        <taxon>Streptosporangiales</taxon>
        <taxon>Streptosporangiaceae</taxon>
        <taxon>Nonomuraea</taxon>
    </lineage>
</organism>
<name>A0ABW7ZVX1_9ACTN</name>
<keyword evidence="1" id="KW-0812">Transmembrane</keyword>
<gene>
    <name evidence="2" type="ORF">ACIBP5_01780</name>
</gene>
<comment type="caution">
    <text evidence="2">The sequence shown here is derived from an EMBL/GenBank/DDBJ whole genome shotgun (WGS) entry which is preliminary data.</text>
</comment>
<keyword evidence="1" id="KW-1133">Transmembrane helix</keyword>
<evidence type="ECO:0000256" key="1">
    <source>
        <dbReference type="SAM" id="Phobius"/>
    </source>
</evidence>
<dbReference type="SUPFAM" id="SSF69304">
    <property type="entry name" value="Tricorn protease N-terminal domain"/>
    <property type="match status" value="1"/>
</dbReference>
<evidence type="ECO:0000313" key="2">
    <source>
        <dbReference type="EMBL" id="MFI7438678.1"/>
    </source>
</evidence>
<accession>A0ABW7ZVX1</accession>
<keyword evidence="1" id="KW-0472">Membrane</keyword>
<proteinExistence type="predicted"/>
<keyword evidence="3" id="KW-1185">Reference proteome</keyword>
<dbReference type="Gene3D" id="2.120.10.30">
    <property type="entry name" value="TolB, C-terminal domain"/>
    <property type="match status" value="1"/>
</dbReference>
<dbReference type="EMBL" id="JBITMB010000001">
    <property type="protein sequence ID" value="MFI7438678.1"/>
    <property type="molecule type" value="Genomic_DNA"/>
</dbReference>
<protein>
    <submittedName>
        <fullName evidence="2">TolB family protein</fullName>
    </submittedName>
</protein>
<sequence length="403" mass="43127">MTTEDELARALRQLAEAAPETDLLAGVRERRRRRTRRRAQAVAVAAVIAVAGTSTTVTRGGVLATGGGHDAAATASAVEEPRAANPADTPARPVDEVWPQAVFTMPARNADGWKYRPITGISATEVLLSAEPSFEKAGALEVYDTVTRKARVVTRMPSTPGLKEYIHQTATTDGKSVAWFAYGERQDGSMVREIWTVPLSGGEPRLLVTLTGERARIATIALAGEHVVWSDERAVWRLPLAGGEETKLADRLHVIAWPWAGDLAEGPGTADANQTRVVNLETGEIRRIAAAPGAEGLRCGVTWCSGRQRHAGLVQRVDGSGQAAFREAMTPPDAYPVLDRFVRGRGEVYDTATGVSARVDNPGTWSGVGVSAEPSTILYWGTTRSGKPHEYRVLNLAAVPAAQ</sequence>